<dbReference type="PANTHER" id="PTHR43289:SF6">
    <property type="entry name" value="SERINE_THREONINE-PROTEIN KINASE NEKL-3"/>
    <property type="match status" value="1"/>
</dbReference>
<evidence type="ECO:0000256" key="7">
    <source>
        <dbReference type="ARBA" id="ARBA00022741"/>
    </source>
</evidence>
<dbReference type="FunFam" id="3.30.200.20:FF:000348">
    <property type="entry name" value="Serine/threonine protein kinase"/>
    <property type="match status" value="1"/>
</dbReference>
<keyword evidence="8 15" id="KW-0418">Kinase</keyword>
<dbReference type="GO" id="GO:0080090">
    <property type="term" value="P:regulation of primary metabolic process"/>
    <property type="evidence" value="ECO:0007669"/>
    <property type="project" value="UniProtKB-ARBA"/>
</dbReference>
<dbReference type="PROSITE" id="PS50011">
    <property type="entry name" value="PROTEIN_KINASE_DOM"/>
    <property type="match status" value="1"/>
</dbReference>
<dbReference type="SUPFAM" id="SSF56112">
    <property type="entry name" value="Protein kinase-like (PK-like)"/>
    <property type="match status" value="1"/>
</dbReference>
<feature type="region of interest" description="Disordered" evidence="12">
    <location>
        <begin position="336"/>
        <end position="364"/>
    </location>
</feature>
<keyword evidence="9" id="KW-0067">ATP-binding</keyword>
<dbReference type="FunFam" id="1.10.510.10:FF:000021">
    <property type="entry name" value="Serine/threonine protein kinase"/>
    <property type="match status" value="1"/>
</dbReference>
<dbReference type="Proteomes" id="UP000077143">
    <property type="component" value="Chromosome"/>
</dbReference>
<comment type="subcellular location">
    <subcellularLocation>
        <location evidence="1">Cell membrane</location>
        <topology evidence="1">Single-pass membrane protein</topology>
    </subcellularLocation>
</comment>
<evidence type="ECO:0000256" key="8">
    <source>
        <dbReference type="ARBA" id="ARBA00022777"/>
    </source>
</evidence>
<evidence type="ECO:0000256" key="4">
    <source>
        <dbReference type="ARBA" id="ARBA00022527"/>
    </source>
</evidence>
<dbReference type="GO" id="GO:0004674">
    <property type="term" value="F:protein serine/threonine kinase activity"/>
    <property type="evidence" value="ECO:0007669"/>
    <property type="project" value="UniProtKB-KW"/>
</dbReference>
<keyword evidence="10 13" id="KW-1133">Transmembrane helix</keyword>
<dbReference type="RefSeq" id="WP_067994690.1">
    <property type="nucleotide sequence ID" value="NZ_CP015596.1"/>
</dbReference>
<evidence type="ECO:0000256" key="11">
    <source>
        <dbReference type="ARBA" id="ARBA00023136"/>
    </source>
</evidence>
<dbReference type="STRING" id="1682113.A7U43_10950"/>
<dbReference type="PROSITE" id="PS00108">
    <property type="entry name" value="PROTEIN_KINASE_ST"/>
    <property type="match status" value="1"/>
</dbReference>
<keyword evidence="7" id="KW-0547">Nucleotide-binding</keyword>
<accession>A0A172UKW1</accession>
<dbReference type="InterPro" id="IPR011009">
    <property type="entry name" value="Kinase-like_dom_sf"/>
</dbReference>
<keyword evidence="4" id="KW-0723">Serine/threonine-protein kinase</keyword>
<dbReference type="KEGG" id="madi:A7U43_10950"/>
<sequence>MTVPRVGQMFGPYQLQALMGVGGMGEVYRARDTTKGRVVALKLLRPELAVDPGFRERFRRESRVAAQLHEPHIIPVHDFGEIDGVLYIDMRLVDGLTLKDVLAQQGPLGPGRVAAIISQVGAALDAAHHNGLTHRDVKPENVLLTGDDFAYLVDFGIARAGGDSGLTSAGSAIGSCAYMAPERFTDGTVGPPADVYSLACLLYELLTGAPPFPTGDLTRLMSAHLTAPPPRPSALRPDIHPAFDDVVTWGLAKDPAHRCPSAGALAHATTAAATATPAAAAAAPTAIKPIPPQHLSAKSQPRSRPRTSVVLGLTGALALIALGTLAWLALDAPDPTSAGTPSTAAAQLDATSSVRTPTTRRVSTTAQIPRAGLPGSDAQGFRDHPGARCDSGQTPVALGLTSQSALVICQTSSGALLYRGVRLSDNAGIELAGAQPTGDGFDVVNPNDGTRYQIRATTLTIVTADGEVYTERMEQYASTL</sequence>
<dbReference type="InterPro" id="IPR000719">
    <property type="entry name" value="Prot_kinase_dom"/>
</dbReference>
<proteinExistence type="predicted"/>
<organism evidence="15 16">
    <name type="scientific">Mycobacterium adipatum</name>
    <dbReference type="NCBI Taxonomy" id="1682113"/>
    <lineage>
        <taxon>Bacteria</taxon>
        <taxon>Bacillati</taxon>
        <taxon>Actinomycetota</taxon>
        <taxon>Actinomycetes</taxon>
        <taxon>Mycobacteriales</taxon>
        <taxon>Mycobacteriaceae</taxon>
        <taxon>Mycobacterium</taxon>
    </lineage>
</organism>
<gene>
    <name evidence="15" type="ORF">A7U43_10950</name>
</gene>
<feature type="domain" description="Protein kinase" evidence="14">
    <location>
        <begin position="13"/>
        <end position="270"/>
    </location>
</feature>
<dbReference type="EC" id="2.7.11.1" evidence="2"/>
<dbReference type="Pfam" id="PF00069">
    <property type="entry name" value="Pkinase"/>
    <property type="match status" value="1"/>
</dbReference>
<evidence type="ECO:0000256" key="10">
    <source>
        <dbReference type="ARBA" id="ARBA00022989"/>
    </source>
</evidence>
<evidence type="ECO:0000256" key="2">
    <source>
        <dbReference type="ARBA" id="ARBA00012513"/>
    </source>
</evidence>
<dbReference type="InterPro" id="IPR008271">
    <property type="entry name" value="Ser/Thr_kinase_AS"/>
</dbReference>
<protein>
    <recommendedName>
        <fullName evidence="2">non-specific serine/threonine protein kinase</fullName>
        <ecNumber evidence="2">2.7.11.1</ecNumber>
    </recommendedName>
</protein>
<dbReference type="PANTHER" id="PTHR43289">
    <property type="entry name" value="MITOGEN-ACTIVATED PROTEIN KINASE KINASE KINASE 20-RELATED"/>
    <property type="match status" value="1"/>
</dbReference>
<keyword evidence="3" id="KW-1003">Cell membrane</keyword>
<dbReference type="AlphaFoldDB" id="A0A172UKW1"/>
<name>A0A172UKW1_9MYCO</name>
<dbReference type="OrthoDB" id="9762169at2"/>
<evidence type="ECO:0000259" key="14">
    <source>
        <dbReference type="PROSITE" id="PS50011"/>
    </source>
</evidence>
<dbReference type="CDD" id="cd14014">
    <property type="entry name" value="STKc_PknB_like"/>
    <property type="match status" value="1"/>
</dbReference>
<evidence type="ECO:0000256" key="6">
    <source>
        <dbReference type="ARBA" id="ARBA00022692"/>
    </source>
</evidence>
<dbReference type="Gene3D" id="1.10.510.10">
    <property type="entry name" value="Transferase(Phosphotransferase) domain 1"/>
    <property type="match status" value="1"/>
</dbReference>
<keyword evidence="5" id="KW-0808">Transferase</keyword>
<keyword evidence="11 13" id="KW-0472">Membrane</keyword>
<evidence type="ECO:0000313" key="16">
    <source>
        <dbReference type="Proteomes" id="UP000077143"/>
    </source>
</evidence>
<feature type="transmembrane region" description="Helical" evidence="13">
    <location>
        <begin position="308"/>
        <end position="330"/>
    </location>
</feature>
<evidence type="ECO:0000256" key="3">
    <source>
        <dbReference type="ARBA" id="ARBA00022475"/>
    </source>
</evidence>
<dbReference type="SMART" id="SM00220">
    <property type="entry name" value="S_TKc"/>
    <property type="match status" value="1"/>
</dbReference>
<dbReference type="Gene3D" id="3.30.200.20">
    <property type="entry name" value="Phosphorylase Kinase, domain 1"/>
    <property type="match status" value="1"/>
</dbReference>
<dbReference type="GO" id="GO:0005886">
    <property type="term" value="C:plasma membrane"/>
    <property type="evidence" value="ECO:0007669"/>
    <property type="project" value="UniProtKB-SubCell"/>
</dbReference>
<evidence type="ECO:0000313" key="15">
    <source>
        <dbReference type="EMBL" id="ANE79767.1"/>
    </source>
</evidence>
<evidence type="ECO:0000256" key="13">
    <source>
        <dbReference type="SAM" id="Phobius"/>
    </source>
</evidence>
<reference evidence="15 16" key="1">
    <citation type="submission" date="2016-05" db="EMBL/GenBank/DDBJ databases">
        <title>Complete genome sequence of a phthalic acid esters degrading Mycobacterium sp. YC-RL4.</title>
        <authorList>
            <person name="Ren L."/>
            <person name="Fan S."/>
            <person name="Ruth N."/>
            <person name="Jia Y."/>
            <person name="Wang J."/>
            <person name="Qiao C."/>
        </authorList>
    </citation>
    <scope>NUCLEOTIDE SEQUENCE [LARGE SCALE GENOMIC DNA]</scope>
    <source>
        <strain evidence="15 16">YC-RL4</strain>
    </source>
</reference>
<evidence type="ECO:0000256" key="5">
    <source>
        <dbReference type="ARBA" id="ARBA00022679"/>
    </source>
</evidence>
<evidence type="ECO:0000256" key="1">
    <source>
        <dbReference type="ARBA" id="ARBA00004162"/>
    </source>
</evidence>
<dbReference type="EMBL" id="CP015596">
    <property type="protein sequence ID" value="ANE79767.1"/>
    <property type="molecule type" value="Genomic_DNA"/>
</dbReference>
<keyword evidence="16" id="KW-1185">Reference proteome</keyword>
<evidence type="ECO:0000256" key="9">
    <source>
        <dbReference type="ARBA" id="ARBA00022840"/>
    </source>
</evidence>
<evidence type="ECO:0000256" key="12">
    <source>
        <dbReference type="SAM" id="MobiDB-lite"/>
    </source>
</evidence>
<dbReference type="GO" id="GO:0005524">
    <property type="term" value="F:ATP binding"/>
    <property type="evidence" value="ECO:0007669"/>
    <property type="project" value="UniProtKB-KW"/>
</dbReference>
<keyword evidence="6 13" id="KW-0812">Transmembrane</keyword>